<reference evidence="2" key="1">
    <citation type="submission" date="2022-11" db="UniProtKB">
        <authorList>
            <consortium name="WormBaseParasite"/>
        </authorList>
    </citation>
    <scope>IDENTIFICATION</scope>
</reference>
<dbReference type="WBParaSite" id="PgR015_g106_t01">
    <property type="protein sequence ID" value="PgR015_g106_t01"/>
    <property type="gene ID" value="PgR015_g106"/>
</dbReference>
<name>A0A915ATW0_PARUN</name>
<sequence length="105" mass="11473">GYPLSTVAPATMRIACPLPLRSGGIQMASPQAWNLHLRQLALNLMTLQRLQTAATPNEQPCSPMKTLSTSADDQLSPNAFPCAKCTKFFNNSHCLEVCLSRRCLI</sequence>
<dbReference type="Proteomes" id="UP000887569">
    <property type="component" value="Unplaced"/>
</dbReference>
<dbReference type="AlphaFoldDB" id="A0A915ATW0"/>
<accession>A0A915ATW0</accession>
<protein>
    <submittedName>
        <fullName evidence="2">Uncharacterized protein</fullName>
    </submittedName>
</protein>
<evidence type="ECO:0000313" key="2">
    <source>
        <dbReference type="WBParaSite" id="PgR015_g106_t01"/>
    </source>
</evidence>
<keyword evidence="1" id="KW-1185">Reference proteome</keyword>
<proteinExistence type="predicted"/>
<organism evidence="1 2">
    <name type="scientific">Parascaris univalens</name>
    <name type="common">Nematode worm</name>
    <dbReference type="NCBI Taxonomy" id="6257"/>
    <lineage>
        <taxon>Eukaryota</taxon>
        <taxon>Metazoa</taxon>
        <taxon>Ecdysozoa</taxon>
        <taxon>Nematoda</taxon>
        <taxon>Chromadorea</taxon>
        <taxon>Rhabditida</taxon>
        <taxon>Spirurina</taxon>
        <taxon>Ascaridomorpha</taxon>
        <taxon>Ascaridoidea</taxon>
        <taxon>Ascarididae</taxon>
        <taxon>Parascaris</taxon>
    </lineage>
</organism>
<evidence type="ECO:0000313" key="1">
    <source>
        <dbReference type="Proteomes" id="UP000887569"/>
    </source>
</evidence>